<evidence type="ECO:0000256" key="3">
    <source>
        <dbReference type="ARBA" id="ARBA00022989"/>
    </source>
</evidence>
<gene>
    <name evidence="7" type="ORF">OD355_02205</name>
</gene>
<sequence length="366" mass="38946">MTFSIGSTKIQLPKRFLILPIIAWIGYAGNYLNPGNFYVYMLGALLIGSVISAVHHAEVVAHRVGEPLGTLILALSVTVIEAGLIISLMLAGGPDASVYARDTIFAAIMIILTGIVGICLLVGGVKYMEQNFVLSGVNTALVGLTVIIMLSLILPNLTVSEPGPYFNNSQLIFVATVTLVIYLTFVLVQTVRHRDYFLPQDTGDVDNDDHADPPNKTTAWISLVFLLLSLGVVILLGKALSHDIEAAVVHLGAPKTLVGVIIAGIVLLPEGIAAYRAARKDRLQTSLNLAFGSAMASVGLTIPTIAVASLVLELPVTLGIDTKSMVLVVMAIFINMLSLSNGKTNIMQGIVLLVLFATYLFTTIIP</sequence>
<keyword evidence="3 5" id="KW-1133">Transmembrane helix</keyword>
<keyword evidence="4 5" id="KW-0472">Membrane</keyword>
<feature type="transmembrane region" description="Helical" evidence="5">
    <location>
        <begin position="104"/>
        <end position="125"/>
    </location>
</feature>
<evidence type="ECO:0000259" key="6">
    <source>
        <dbReference type="Pfam" id="PF01699"/>
    </source>
</evidence>
<reference evidence="7" key="1">
    <citation type="submission" date="2022-10" db="EMBL/GenBank/DDBJ databases">
        <authorList>
            <person name="Kim H.S."/>
            <person name="Kim J.-S."/>
            <person name="Suh M.K."/>
            <person name="Eom M.K."/>
            <person name="Lee J.-S."/>
        </authorList>
    </citation>
    <scope>NUCLEOTIDE SEQUENCE</scope>
    <source>
        <strain evidence="7">LIP-5</strain>
    </source>
</reference>
<evidence type="ECO:0000313" key="7">
    <source>
        <dbReference type="EMBL" id="MCU7693325.1"/>
    </source>
</evidence>
<feature type="transmembrane region" description="Helical" evidence="5">
    <location>
        <begin position="219"/>
        <end position="237"/>
    </location>
</feature>
<proteinExistence type="predicted"/>
<feature type="transmembrane region" description="Helical" evidence="5">
    <location>
        <begin position="346"/>
        <end position="365"/>
    </location>
</feature>
<evidence type="ECO:0000313" key="8">
    <source>
        <dbReference type="Proteomes" id="UP001209317"/>
    </source>
</evidence>
<protein>
    <submittedName>
        <fullName evidence="7">Ionic transporter y4hA</fullName>
    </submittedName>
</protein>
<feature type="transmembrane region" description="Helical" evidence="5">
    <location>
        <begin position="318"/>
        <end position="339"/>
    </location>
</feature>
<feature type="transmembrane region" description="Helical" evidence="5">
    <location>
        <begin position="257"/>
        <end position="275"/>
    </location>
</feature>
<evidence type="ECO:0000256" key="2">
    <source>
        <dbReference type="ARBA" id="ARBA00022692"/>
    </source>
</evidence>
<dbReference type="PANTHER" id="PTHR37958:SF1">
    <property type="entry name" value="SODIUM-POTASSIUM_PROTON ANTIPORTER CHAA"/>
    <property type="match status" value="1"/>
</dbReference>
<feature type="domain" description="Sodium/calcium exchanger membrane region" evidence="6">
    <location>
        <begin position="38"/>
        <end position="190"/>
    </location>
</feature>
<feature type="transmembrane region" description="Helical" evidence="5">
    <location>
        <begin position="12"/>
        <end position="31"/>
    </location>
</feature>
<comment type="subcellular location">
    <subcellularLocation>
        <location evidence="1">Membrane</location>
        <topology evidence="1">Multi-pass membrane protein</topology>
    </subcellularLocation>
</comment>
<evidence type="ECO:0000256" key="5">
    <source>
        <dbReference type="SAM" id="Phobius"/>
    </source>
</evidence>
<evidence type="ECO:0000256" key="1">
    <source>
        <dbReference type="ARBA" id="ARBA00004141"/>
    </source>
</evidence>
<dbReference type="GO" id="GO:0015385">
    <property type="term" value="F:sodium:proton antiporter activity"/>
    <property type="evidence" value="ECO:0007669"/>
    <property type="project" value="TreeGrafter"/>
</dbReference>
<name>A0AAE3IJS8_9BACT</name>
<feature type="transmembrane region" description="Helical" evidence="5">
    <location>
        <begin position="132"/>
        <end position="154"/>
    </location>
</feature>
<feature type="transmembrane region" description="Helical" evidence="5">
    <location>
        <begin position="169"/>
        <end position="188"/>
    </location>
</feature>
<dbReference type="EMBL" id="JAOTPL010000002">
    <property type="protein sequence ID" value="MCU7693325.1"/>
    <property type="molecule type" value="Genomic_DNA"/>
</dbReference>
<accession>A0AAE3IJS8</accession>
<keyword evidence="8" id="KW-1185">Reference proteome</keyword>
<feature type="transmembrane region" description="Helical" evidence="5">
    <location>
        <begin position="68"/>
        <end position="92"/>
    </location>
</feature>
<dbReference type="GO" id="GO:0005886">
    <property type="term" value="C:plasma membrane"/>
    <property type="evidence" value="ECO:0007669"/>
    <property type="project" value="TreeGrafter"/>
</dbReference>
<feature type="transmembrane region" description="Helical" evidence="5">
    <location>
        <begin position="287"/>
        <end position="312"/>
    </location>
</feature>
<dbReference type="InterPro" id="IPR044880">
    <property type="entry name" value="NCX_ion-bd_dom_sf"/>
</dbReference>
<keyword evidence="2 5" id="KW-0812">Transmembrane</keyword>
<evidence type="ECO:0000256" key="4">
    <source>
        <dbReference type="ARBA" id="ARBA00023136"/>
    </source>
</evidence>
<comment type="caution">
    <text evidence="7">The sequence shown here is derived from an EMBL/GenBank/DDBJ whole genome shotgun (WGS) entry which is preliminary data.</text>
</comment>
<dbReference type="InterPro" id="IPR052946">
    <property type="entry name" value="Alkaline_pH_Ca-Antiporter"/>
</dbReference>
<feature type="domain" description="Sodium/calcium exchanger membrane region" evidence="6">
    <location>
        <begin position="222"/>
        <end position="364"/>
    </location>
</feature>
<dbReference type="PANTHER" id="PTHR37958">
    <property type="entry name" value="SODIUM-POTASSIUM/PROTON ANTIPORTER CHAA"/>
    <property type="match status" value="1"/>
</dbReference>
<dbReference type="InterPro" id="IPR004837">
    <property type="entry name" value="NaCa_Exmemb"/>
</dbReference>
<dbReference type="Proteomes" id="UP001209317">
    <property type="component" value="Unassembled WGS sequence"/>
</dbReference>
<feature type="transmembrane region" description="Helical" evidence="5">
    <location>
        <begin position="37"/>
        <end position="56"/>
    </location>
</feature>
<dbReference type="Gene3D" id="1.20.1420.30">
    <property type="entry name" value="NCX, central ion-binding region"/>
    <property type="match status" value="1"/>
</dbReference>
<dbReference type="GO" id="GO:0015386">
    <property type="term" value="F:potassium:proton antiporter activity"/>
    <property type="evidence" value="ECO:0007669"/>
    <property type="project" value="TreeGrafter"/>
</dbReference>
<dbReference type="AlphaFoldDB" id="A0AAE3IJS8"/>
<dbReference type="RefSeq" id="WP_263036811.1">
    <property type="nucleotide sequence ID" value="NZ_JAOTPL010000002.1"/>
</dbReference>
<organism evidence="7 8">
    <name type="scientific">Haoranjiania flava</name>
    <dbReference type="NCBI Taxonomy" id="1856322"/>
    <lineage>
        <taxon>Bacteria</taxon>
        <taxon>Pseudomonadati</taxon>
        <taxon>Bacteroidota</taxon>
        <taxon>Chitinophagia</taxon>
        <taxon>Chitinophagales</taxon>
        <taxon>Chitinophagaceae</taxon>
        <taxon>Haoranjiania</taxon>
    </lineage>
</organism>
<dbReference type="Pfam" id="PF01699">
    <property type="entry name" value="Na_Ca_ex"/>
    <property type="match status" value="2"/>
</dbReference>